<dbReference type="Proteomes" id="UP000034085">
    <property type="component" value="Chromosome"/>
</dbReference>
<name>A0A0F6RG90_CITAM</name>
<evidence type="ECO:0000256" key="1">
    <source>
        <dbReference type="SAM" id="Coils"/>
    </source>
</evidence>
<evidence type="ECO:0000313" key="4">
    <source>
        <dbReference type="Proteomes" id="UP000034085"/>
    </source>
</evidence>
<feature type="transmembrane region" description="Helical" evidence="2">
    <location>
        <begin position="7"/>
        <end position="25"/>
    </location>
</feature>
<evidence type="ECO:0000256" key="2">
    <source>
        <dbReference type="SAM" id="Phobius"/>
    </source>
</evidence>
<reference evidence="3 4" key="1">
    <citation type="journal article" date="2013" name="Appl. Microbiol. Biotechnol.">
        <title>Glycerol assimilation and production of 1,3-propanediol by Citrobacter amalonaticus Y19.</title>
        <authorList>
            <person name="Ainala S.K."/>
            <person name="Ashok S."/>
            <person name="Ko Y."/>
            <person name="Park S."/>
        </authorList>
    </citation>
    <scope>NUCLEOTIDE SEQUENCE [LARGE SCALE GENOMIC DNA]</scope>
    <source>
        <strain evidence="3 4">Y19</strain>
    </source>
</reference>
<keyword evidence="1" id="KW-0175">Coiled coil</keyword>
<dbReference type="PATRIC" id="fig|1261127.3.peg.3511"/>
<dbReference type="SUPFAM" id="SSF47661">
    <property type="entry name" value="t-snare proteins"/>
    <property type="match status" value="1"/>
</dbReference>
<organism evidence="3 4">
    <name type="scientific">Citrobacter amalonaticus Y19</name>
    <dbReference type="NCBI Taxonomy" id="1261127"/>
    <lineage>
        <taxon>Bacteria</taxon>
        <taxon>Pseudomonadati</taxon>
        <taxon>Pseudomonadota</taxon>
        <taxon>Gammaproteobacteria</taxon>
        <taxon>Enterobacterales</taxon>
        <taxon>Enterobacteriaceae</taxon>
        <taxon>Citrobacter</taxon>
    </lineage>
</organism>
<dbReference type="RefSeq" id="WP_046487381.1">
    <property type="nucleotide sequence ID" value="NZ_CP011132.1"/>
</dbReference>
<protein>
    <submittedName>
        <fullName evidence="3">Uncharacterized protein</fullName>
    </submittedName>
</protein>
<dbReference type="GO" id="GO:0016192">
    <property type="term" value="P:vesicle-mediated transport"/>
    <property type="evidence" value="ECO:0007669"/>
    <property type="project" value="InterPro"/>
</dbReference>
<dbReference type="Gene3D" id="1.20.58.70">
    <property type="match status" value="1"/>
</dbReference>
<dbReference type="InterPro" id="IPR010989">
    <property type="entry name" value="SNARE"/>
</dbReference>
<evidence type="ECO:0000313" key="3">
    <source>
        <dbReference type="EMBL" id="AKE60090.1"/>
    </source>
</evidence>
<dbReference type="OrthoDB" id="6624742at2"/>
<sequence>MGKRRTYLVAACILVLIAAATFWLVSHLNHLALVQQQTQHQIAQLRDLSQQHNDDGELQAAVKNINTRTETLTRQLTDACAEQEQKFKSLNEQLSAQENRIQTLSSDYQHLQQQFATRSRATAKAHSPRPRAATAPFSLMGTEFRAGQPFAVIAPPGYHSFAQLQLVAPGDNVQGWQLQQLDGGHATFSKNGQRLTLNSGG</sequence>
<dbReference type="GO" id="GO:0016020">
    <property type="term" value="C:membrane"/>
    <property type="evidence" value="ECO:0007669"/>
    <property type="project" value="InterPro"/>
</dbReference>
<keyword evidence="2" id="KW-1133">Transmembrane helix</keyword>
<gene>
    <name evidence="3" type="ORF">F384_16785</name>
</gene>
<dbReference type="HOGENOM" id="CLU_094522_1_0_6"/>
<proteinExistence type="predicted"/>
<dbReference type="EMBL" id="CP011132">
    <property type="protein sequence ID" value="AKE60090.1"/>
    <property type="molecule type" value="Genomic_DNA"/>
</dbReference>
<keyword evidence="2" id="KW-0472">Membrane</keyword>
<feature type="coiled-coil region" evidence="1">
    <location>
        <begin position="73"/>
        <end position="114"/>
    </location>
</feature>
<keyword evidence="2" id="KW-0812">Transmembrane</keyword>
<dbReference type="AlphaFoldDB" id="A0A0F6RG90"/>
<accession>A0A0F6RG90</accession>
<dbReference type="KEGG" id="cama:F384_16785"/>